<dbReference type="OrthoDB" id="6412627at2759"/>
<dbReference type="Gene3D" id="3.40.50.1820">
    <property type="entry name" value="alpha/beta hydrolase"/>
    <property type="match status" value="1"/>
</dbReference>
<keyword evidence="5" id="KW-1185">Reference proteome</keyword>
<feature type="transmembrane region" description="Helical" evidence="1">
    <location>
        <begin position="41"/>
        <end position="64"/>
    </location>
</feature>
<evidence type="ECO:0000313" key="5">
    <source>
        <dbReference type="Proteomes" id="UP001152799"/>
    </source>
</evidence>
<keyword evidence="1" id="KW-0812">Transmembrane</keyword>
<gene>
    <name evidence="4" type="ORF">CEUTPL_LOCUS10861</name>
</gene>
<name>A0A9N9MYY9_9CUCU</name>
<dbReference type="InterPro" id="IPR029058">
    <property type="entry name" value="AB_hydrolase_fold"/>
</dbReference>
<organism evidence="4 5">
    <name type="scientific">Ceutorhynchus assimilis</name>
    <name type="common">cabbage seed weevil</name>
    <dbReference type="NCBI Taxonomy" id="467358"/>
    <lineage>
        <taxon>Eukaryota</taxon>
        <taxon>Metazoa</taxon>
        <taxon>Ecdysozoa</taxon>
        <taxon>Arthropoda</taxon>
        <taxon>Hexapoda</taxon>
        <taxon>Insecta</taxon>
        <taxon>Pterygota</taxon>
        <taxon>Neoptera</taxon>
        <taxon>Endopterygota</taxon>
        <taxon>Coleoptera</taxon>
        <taxon>Polyphaga</taxon>
        <taxon>Cucujiformia</taxon>
        <taxon>Curculionidae</taxon>
        <taxon>Ceutorhynchinae</taxon>
        <taxon>Ceutorhynchus</taxon>
    </lineage>
</organism>
<reference evidence="4" key="1">
    <citation type="submission" date="2022-01" db="EMBL/GenBank/DDBJ databases">
        <authorList>
            <person name="King R."/>
        </authorList>
    </citation>
    <scope>NUCLEOTIDE SEQUENCE</scope>
</reference>
<evidence type="ECO:0000256" key="1">
    <source>
        <dbReference type="SAM" id="Phobius"/>
    </source>
</evidence>
<dbReference type="GO" id="GO:0006660">
    <property type="term" value="P:phosphatidylserine catabolic process"/>
    <property type="evidence" value="ECO:0007669"/>
    <property type="project" value="TreeGrafter"/>
</dbReference>
<dbReference type="GO" id="GO:0047372">
    <property type="term" value="F:monoacylglycerol lipase activity"/>
    <property type="evidence" value="ECO:0007669"/>
    <property type="project" value="TreeGrafter"/>
</dbReference>
<evidence type="ECO:0000259" key="2">
    <source>
        <dbReference type="Pfam" id="PF00561"/>
    </source>
</evidence>
<accession>A0A9N9MYY9</accession>
<dbReference type="SUPFAM" id="SSF53474">
    <property type="entry name" value="alpha/beta-Hydrolases"/>
    <property type="match status" value="1"/>
</dbReference>
<dbReference type="PANTHER" id="PTHR12277">
    <property type="entry name" value="ALPHA/BETA HYDROLASE DOMAIN-CONTAINING PROTEIN"/>
    <property type="match status" value="1"/>
</dbReference>
<dbReference type="EMBL" id="OU892282">
    <property type="protein sequence ID" value="CAG9770407.1"/>
    <property type="molecule type" value="Genomic_DNA"/>
</dbReference>
<protein>
    <submittedName>
        <fullName evidence="4">Uncharacterized protein</fullName>
    </submittedName>
</protein>
<dbReference type="AlphaFoldDB" id="A0A9N9MYY9"/>
<keyword evidence="1" id="KW-1133">Transmembrane helix</keyword>
<dbReference type="Pfam" id="PF22990">
    <property type="entry name" value="ABHD16_N"/>
    <property type="match status" value="1"/>
</dbReference>
<dbReference type="GO" id="GO:0052651">
    <property type="term" value="P:monoacylglycerol catabolic process"/>
    <property type="evidence" value="ECO:0007669"/>
    <property type="project" value="TreeGrafter"/>
</dbReference>
<feature type="domain" description="AB hydrolase-1" evidence="2">
    <location>
        <begin position="244"/>
        <end position="388"/>
    </location>
</feature>
<keyword evidence="1" id="KW-0472">Membrane</keyword>
<dbReference type="GO" id="GO:0012505">
    <property type="term" value="C:endomembrane system"/>
    <property type="evidence" value="ECO:0007669"/>
    <property type="project" value="TreeGrafter"/>
</dbReference>
<sequence length="528" mass="60160">MSSIKSIWKCMFSPKLYQIYGNGPAERIYEPLPLERWGDCVINSIYTIWKFGLYTSPFWGIILYNKGYLEPQGLALIMKFAAGMGVILIVSICFKGIGRAQNTTYQRFLEVLERAEENVTVTKPELMRYDFEFKSWPVEYDLSRQRSPISRSTARRSQNNVEYLMSLPFRMIAYLAIHTFGIRLIYPGSVGILQTILDSSLLQGRSRLVQLYKGERFKIKTTDENDIDTMFLDRRKSKGCGEILVICCEGNAGFYEIGTMITPIAAGYSVLGWNHPGFGGSTGMPYPSQEQNAVDAVMQFAMDKLNFKMENIIFFGWSIGGYTSSWAAMAYPAIKGVVIDATFDDIMPLAINHMPGWWEPIVKLAIREHVNLDVYEQLVKFNGPILLIRRSEDEVICIKDGNLSSNRGNDLLIKILTKRYPCIFGGPQLAILNDYLAVTGIEQERVIEKYNVDPSVCLSLIQSYISEHSKSFPMKIGEEFDFNEKNQMALFLATKYMKDFKATHCVPLPQDMFTVPWDVNVESDFVFT</sequence>
<evidence type="ECO:0000259" key="3">
    <source>
        <dbReference type="Pfam" id="PF22990"/>
    </source>
</evidence>
<dbReference type="InterPro" id="IPR000073">
    <property type="entry name" value="AB_hydrolase_1"/>
</dbReference>
<dbReference type="GO" id="GO:0004620">
    <property type="term" value="F:phospholipase activity"/>
    <property type="evidence" value="ECO:0007669"/>
    <property type="project" value="TreeGrafter"/>
</dbReference>
<proteinExistence type="predicted"/>
<dbReference type="Pfam" id="PF00561">
    <property type="entry name" value="Abhydrolase_1"/>
    <property type="match status" value="1"/>
</dbReference>
<feature type="domain" description="Phosphatidylserine Lipase ABHD16 N-terminal" evidence="3">
    <location>
        <begin position="6"/>
        <end position="132"/>
    </location>
</feature>
<evidence type="ECO:0000313" key="4">
    <source>
        <dbReference type="EMBL" id="CAG9770407.1"/>
    </source>
</evidence>
<feature type="transmembrane region" description="Helical" evidence="1">
    <location>
        <begin position="76"/>
        <end position="97"/>
    </location>
</feature>
<dbReference type="Proteomes" id="UP001152799">
    <property type="component" value="Chromosome 6"/>
</dbReference>
<dbReference type="InterPro" id="IPR054518">
    <property type="entry name" value="ABHD16_N"/>
</dbReference>
<dbReference type="PANTHER" id="PTHR12277:SF72">
    <property type="entry name" value="BAT5L PROTEIN"/>
    <property type="match status" value="1"/>
</dbReference>